<keyword evidence="4" id="KW-1185">Reference proteome</keyword>
<keyword evidence="2" id="KW-0812">Transmembrane</keyword>
<sequence>MSSDTEPRPQAGPPRASEDAPTTAIPRPTGPWTPSPVVLGPPRGPHGPQPMWQGRPPLWSVPPAGLGTAAPMPTPPARSGMRAGWVVIAIVAAIAAVALIGTVAANRTMTVTGSVTIYGMYGAVSPGSSCSNTAVTGMPVTIHDAAGDLVGTATLTGYGTARNTWSSYSYGYADSCQYAFTMSDVAASDHYLVKSGRSNGDGVGFTREEIESNGAHITLR</sequence>
<keyword evidence="2" id="KW-0472">Membrane</keyword>
<evidence type="ECO:0000256" key="1">
    <source>
        <dbReference type="SAM" id="MobiDB-lite"/>
    </source>
</evidence>
<feature type="region of interest" description="Disordered" evidence="1">
    <location>
        <begin position="1"/>
        <end position="56"/>
    </location>
</feature>
<dbReference type="EMBL" id="JAQZAO010000006">
    <property type="protein sequence ID" value="MDD7966799.1"/>
    <property type="molecule type" value="Genomic_DNA"/>
</dbReference>
<evidence type="ECO:0000313" key="3">
    <source>
        <dbReference type="EMBL" id="MDD7966799.1"/>
    </source>
</evidence>
<comment type="caution">
    <text evidence="3">The sequence shown here is derived from an EMBL/GenBank/DDBJ whole genome shotgun (WGS) entry which is preliminary data.</text>
</comment>
<reference evidence="3 4" key="1">
    <citation type="submission" date="2023-02" db="EMBL/GenBank/DDBJ databases">
        <title>Genome sequencing required for Actinomycetospora new species description.</title>
        <authorList>
            <person name="Saimee Y."/>
            <person name="Duangmal K."/>
        </authorList>
    </citation>
    <scope>NUCLEOTIDE SEQUENCE [LARGE SCALE GENOMIC DNA]</scope>
    <source>
        <strain evidence="3 4">DW7H6</strain>
    </source>
</reference>
<name>A0ABT5SVK1_9PSEU</name>
<evidence type="ECO:0000313" key="4">
    <source>
        <dbReference type="Proteomes" id="UP001300763"/>
    </source>
</evidence>
<feature type="transmembrane region" description="Helical" evidence="2">
    <location>
        <begin position="83"/>
        <end position="105"/>
    </location>
</feature>
<protein>
    <submittedName>
        <fullName evidence="3">Uncharacterized protein</fullName>
    </submittedName>
</protein>
<dbReference type="RefSeq" id="WP_274201329.1">
    <property type="nucleotide sequence ID" value="NZ_JAQZAO010000006.1"/>
</dbReference>
<keyword evidence="2" id="KW-1133">Transmembrane helix</keyword>
<gene>
    <name evidence="3" type="ORF">PGB27_15800</name>
</gene>
<organism evidence="3 4">
    <name type="scientific">Actinomycetospora lemnae</name>
    <dbReference type="NCBI Taxonomy" id="3019891"/>
    <lineage>
        <taxon>Bacteria</taxon>
        <taxon>Bacillati</taxon>
        <taxon>Actinomycetota</taxon>
        <taxon>Actinomycetes</taxon>
        <taxon>Pseudonocardiales</taxon>
        <taxon>Pseudonocardiaceae</taxon>
        <taxon>Actinomycetospora</taxon>
    </lineage>
</organism>
<evidence type="ECO:0000256" key="2">
    <source>
        <dbReference type="SAM" id="Phobius"/>
    </source>
</evidence>
<dbReference type="Proteomes" id="UP001300763">
    <property type="component" value="Unassembled WGS sequence"/>
</dbReference>
<accession>A0ABT5SVK1</accession>
<proteinExistence type="predicted"/>